<evidence type="ECO:0000256" key="1">
    <source>
        <dbReference type="ARBA" id="ARBA00001971"/>
    </source>
</evidence>
<keyword evidence="3 8" id="KW-0349">Heme</keyword>
<dbReference type="Pfam" id="PF00067">
    <property type="entry name" value="p450"/>
    <property type="match status" value="1"/>
</dbReference>
<keyword evidence="5 9" id="KW-0560">Oxidoreductase</keyword>
<dbReference type="GO" id="GO:0005506">
    <property type="term" value="F:iron ion binding"/>
    <property type="evidence" value="ECO:0007669"/>
    <property type="project" value="InterPro"/>
</dbReference>
<reference evidence="11" key="1">
    <citation type="submission" date="2023-06" db="EMBL/GenBank/DDBJ databases">
        <title>Survivors Of The Sea: Transcriptome response of Skeletonema marinoi to long-term dormancy.</title>
        <authorList>
            <person name="Pinder M.I.M."/>
            <person name="Kourtchenko O."/>
            <person name="Robertson E.K."/>
            <person name="Larsson T."/>
            <person name="Maumus F."/>
            <person name="Osuna-Cruz C.M."/>
            <person name="Vancaester E."/>
            <person name="Stenow R."/>
            <person name="Vandepoele K."/>
            <person name="Ploug H."/>
            <person name="Bruchert V."/>
            <person name="Godhe A."/>
            <person name="Topel M."/>
        </authorList>
    </citation>
    <scope>NUCLEOTIDE SEQUENCE</scope>
    <source>
        <strain evidence="11">R05AC</strain>
    </source>
</reference>
<evidence type="ECO:0000256" key="5">
    <source>
        <dbReference type="ARBA" id="ARBA00023002"/>
    </source>
</evidence>
<organism evidence="11 12">
    <name type="scientific">Skeletonema marinoi</name>
    <dbReference type="NCBI Taxonomy" id="267567"/>
    <lineage>
        <taxon>Eukaryota</taxon>
        <taxon>Sar</taxon>
        <taxon>Stramenopiles</taxon>
        <taxon>Ochrophyta</taxon>
        <taxon>Bacillariophyta</taxon>
        <taxon>Coscinodiscophyceae</taxon>
        <taxon>Thalassiosirophycidae</taxon>
        <taxon>Thalassiosirales</taxon>
        <taxon>Skeletonemataceae</taxon>
        <taxon>Skeletonema</taxon>
        <taxon>Skeletonema marinoi-dohrnii complex</taxon>
    </lineage>
</organism>
<dbReference type="GO" id="GO:0020037">
    <property type="term" value="F:heme binding"/>
    <property type="evidence" value="ECO:0007669"/>
    <property type="project" value="InterPro"/>
</dbReference>
<protein>
    <submittedName>
        <fullName evidence="11">Cytochrome P450 family protein</fullName>
    </submittedName>
</protein>
<evidence type="ECO:0000256" key="6">
    <source>
        <dbReference type="ARBA" id="ARBA00023004"/>
    </source>
</evidence>
<evidence type="ECO:0000256" key="7">
    <source>
        <dbReference type="ARBA" id="ARBA00023033"/>
    </source>
</evidence>
<dbReference type="InterPro" id="IPR050479">
    <property type="entry name" value="CYP11_CYP27_families"/>
</dbReference>
<keyword evidence="12" id="KW-1185">Reference proteome</keyword>
<dbReference type="InterPro" id="IPR002401">
    <property type="entry name" value="Cyt_P450_E_grp-I"/>
</dbReference>
<dbReference type="SUPFAM" id="SSF48264">
    <property type="entry name" value="Cytochrome P450"/>
    <property type="match status" value="1"/>
</dbReference>
<dbReference type="PROSITE" id="PS00086">
    <property type="entry name" value="CYTOCHROME_P450"/>
    <property type="match status" value="1"/>
</dbReference>
<dbReference type="InterPro" id="IPR001128">
    <property type="entry name" value="Cyt_P450"/>
</dbReference>
<name>A0AAD8XWN7_9STRA</name>
<dbReference type="PANTHER" id="PTHR24279:SF120">
    <property type="entry name" value="CYTOCHROME P450"/>
    <property type="match status" value="1"/>
</dbReference>
<feature type="binding site" description="axial binding residue" evidence="8">
    <location>
        <position position="502"/>
    </location>
    <ligand>
        <name>heme</name>
        <dbReference type="ChEBI" id="CHEBI:30413"/>
    </ligand>
    <ligandPart>
        <name>Fe</name>
        <dbReference type="ChEBI" id="CHEBI:18248"/>
    </ligandPart>
</feature>
<dbReference type="Proteomes" id="UP001224775">
    <property type="component" value="Unassembled WGS sequence"/>
</dbReference>
<evidence type="ECO:0000256" key="4">
    <source>
        <dbReference type="ARBA" id="ARBA00022723"/>
    </source>
</evidence>
<accession>A0AAD8XWN7</accession>
<dbReference type="InterPro" id="IPR017972">
    <property type="entry name" value="Cyt_P450_CS"/>
</dbReference>
<dbReference type="PRINTS" id="PR00463">
    <property type="entry name" value="EP450I"/>
</dbReference>
<dbReference type="PANTHER" id="PTHR24279">
    <property type="entry name" value="CYTOCHROME P450"/>
    <property type="match status" value="1"/>
</dbReference>
<comment type="cofactor">
    <cofactor evidence="1 8">
        <name>heme</name>
        <dbReference type="ChEBI" id="CHEBI:30413"/>
    </cofactor>
</comment>
<evidence type="ECO:0000256" key="9">
    <source>
        <dbReference type="RuleBase" id="RU000461"/>
    </source>
</evidence>
<keyword evidence="6 8" id="KW-0408">Iron</keyword>
<evidence type="ECO:0000256" key="2">
    <source>
        <dbReference type="ARBA" id="ARBA00010617"/>
    </source>
</evidence>
<dbReference type="EMBL" id="JATAAI010000036">
    <property type="protein sequence ID" value="KAK1734959.1"/>
    <property type="molecule type" value="Genomic_DNA"/>
</dbReference>
<gene>
    <name evidence="11" type="ORF">QTG54_014419</name>
</gene>
<proteinExistence type="inferred from homology"/>
<evidence type="ECO:0000256" key="10">
    <source>
        <dbReference type="SAM" id="SignalP"/>
    </source>
</evidence>
<evidence type="ECO:0000313" key="12">
    <source>
        <dbReference type="Proteomes" id="UP001224775"/>
    </source>
</evidence>
<keyword evidence="10" id="KW-0732">Signal</keyword>
<evidence type="ECO:0000256" key="3">
    <source>
        <dbReference type="ARBA" id="ARBA00022617"/>
    </source>
</evidence>
<dbReference type="Gene3D" id="1.10.630.10">
    <property type="entry name" value="Cytochrome P450"/>
    <property type="match status" value="1"/>
</dbReference>
<dbReference type="GO" id="GO:0004497">
    <property type="term" value="F:monooxygenase activity"/>
    <property type="evidence" value="ECO:0007669"/>
    <property type="project" value="UniProtKB-KW"/>
</dbReference>
<dbReference type="AlphaFoldDB" id="A0AAD8XWN7"/>
<dbReference type="PRINTS" id="PR00385">
    <property type="entry name" value="P450"/>
</dbReference>
<keyword evidence="4 8" id="KW-0479">Metal-binding</keyword>
<evidence type="ECO:0000256" key="8">
    <source>
        <dbReference type="PIRSR" id="PIRSR602401-1"/>
    </source>
</evidence>
<feature type="signal peptide" evidence="10">
    <location>
        <begin position="1"/>
        <end position="35"/>
    </location>
</feature>
<comment type="caution">
    <text evidence="11">The sequence shown here is derived from an EMBL/GenBank/DDBJ whole genome shotgun (WGS) entry which is preliminary data.</text>
</comment>
<keyword evidence="7 9" id="KW-0503">Monooxygenase</keyword>
<feature type="chain" id="PRO_5042165373" evidence="10">
    <location>
        <begin position="36"/>
        <end position="559"/>
    </location>
</feature>
<dbReference type="GO" id="GO:0016705">
    <property type="term" value="F:oxidoreductase activity, acting on paired donors, with incorporation or reduction of molecular oxygen"/>
    <property type="evidence" value="ECO:0007669"/>
    <property type="project" value="InterPro"/>
</dbReference>
<evidence type="ECO:0000313" key="11">
    <source>
        <dbReference type="EMBL" id="KAK1734959.1"/>
    </source>
</evidence>
<dbReference type="InterPro" id="IPR036396">
    <property type="entry name" value="Cyt_P450_sf"/>
</dbReference>
<sequence>MLPTAAPTSTMMMMMTSSSFLLSSSLLLLLTAVSSFTITEPPMPFKWPVVGTLPDFIQRGGVDKLPEIYNNMYKEFGTVFAMSQMGDESLVLSDPRAYDSVLRAEGKFPIGGAEGVDTFVNYYRDNNITMGIKSTSHGPEWKEWRSQLDPDLYVAWKSYLPSIAQAASQISEVARYEISGSDDDNSSNNSNKKVPFVDFVSRSAFDMFYTVMYGESPQTTNSAKVKPEDIEFVKSAKTAFDLTGVMLTNPFEKVFQTDTFQKFNVNMDKVMEFGNEKAVDYLKQVRQESNSEVVVETTTATAASVVEDGEDGSKCPVQALKNGSNSLIGRLANKDVVPDDELGTLTGPMLMAGVDTTAYVMSWLYLNLASNPDVQSKLANELKSVLDGADVTTAEQMKSLPYLEACIRESHRLTPNSVVNAKVLEKDLDIAVDGKTYRAKAGTRICLNLCAIPWDEQYVDKPLEYRPERFMSDAIEARKGTPSEIIDHPGFDDGFGRGKRRCLGANVAKAEIIILAARLIQDWEITLADPTQKDNWVPKQYLMLKADPYPDMKLTPRRQ</sequence>
<comment type="similarity">
    <text evidence="2 9">Belongs to the cytochrome P450 family.</text>
</comment>